<sequence>MKFRRIALGVALSALVAVTAACGGSSGAGKDGAYSIGIVQFSSSEETSETALRAYVGYAEGHGWKVTKVDPQGSVDKAISAMNDFTQKRVDVIVAAVFPSESLTAGIRAANAAGIPVISFAGGPAHGVVVDMDAGRPNGTEIAKLLVKDLHGTGNVLAFGNNQGPPCMGREAELMDTLKGTKIQVTRKEVPIPGHVEAATQFTQAWLAEHPAGSEPLAIFGCLDEASLGAISALRQARRDDVLVYGINGTSAALHAVEAGDMRADAFIDVTAAGITAAEQTPGVVEHGTNAEPNVIPIPAILVTHDTYHEFVKKHPEAVK</sequence>
<comment type="similarity">
    <text evidence="2">Belongs to the bacterial solute-binding protein 2 family.</text>
</comment>
<organism evidence="6 7">
    <name type="scientific">Amycolatopsis sulphurea</name>
    <dbReference type="NCBI Taxonomy" id="76022"/>
    <lineage>
        <taxon>Bacteria</taxon>
        <taxon>Bacillati</taxon>
        <taxon>Actinomycetota</taxon>
        <taxon>Actinomycetes</taxon>
        <taxon>Pseudonocardiales</taxon>
        <taxon>Pseudonocardiaceae</taxon>
        <taxon>Amycolatopsis</taxon>
    </lineage>
</organism>
<dbReference type="EMBL" id="PDJK01000002">
    <property type="protein sequence ID" value="PFG51046.1"/>
    <property type="molecule type" value="Genomic_DNA"/>
</dbReference>
<dbReference type="GO" id="GO:0030313">
    <property type="term" value="C:cell envelope"/>
    <property type="evidence" value="ECO:0007669"/>
    <property type="project" value="UniProtKB-SubCell"/>
</dbReference>
<dbReference type="CDD" id="cd01536">
    <property type="entry name" value="PBP1_ABC_sugar_binding-like"/>
    <property type="match status" value="1"/>
</dbReference>
<dbReference type="Gene3D" id="3.40.50.2300">
    <property type="match status" value="2"/>
</dbReference>
<evidence type="ECO:0000256" key="1">
    <source>
        <dbReference type="ARBA" id="ARBA00004196"/>
    </source>
</evidence>
<evidence type="ECO:0000256" key="4">
    <source>
        <dbReference type="SAM" id="SignalP"/>
    </source>
</evidence>
<dbReference type="GO" id="GO:0030246">
    <property type="term" value="F:carbohydrate binding"/>
    <property type="evidence" value="ECO:0007669"/>
    <property type="project" value="UniProtKB-ARBA"/>
</dbReference>
<dbReference type="AlphaFoldDB" id="A0A2A9FJW0"/>
<feature type="domain" description="Periplasmic binding protein" evidence="5">
    <location>
        <begin position="51"/>
        <end position="279"/>
    </location>
</feature>
<evidence type="ECO:0000256" key="2">
    <source>
        <dbReference type="ARBA" id="ARBA00007639"/>
    </source>
</evidence>
<evidence type="ECO:0000313" key="6">
    <source>
        <dbReference type="EMBL" id="PFG51046.1"/>
    </source>
</evidence>
<reference evidence="6 7" key="1">
    <citation type="submission" date="2017-10" db="EMBL/GenBank/DDBJ databases">
        <title>Sequencing the genomes of 1000 actinobacteria strains.</title>
        <authorList>
            <person name="Klenk H.-P."/>
        </authorList>
    </citation>
    <scope>NUCLEOTIDE SEQUENCE [LARGE SCALE GENOMIC DNA]</scope>
    <source>
        <strain evidence="6 7">DSM 46092</strain>
    </source>
</reference>
<dbReference type="PROSITE" id="PS51257">
    <property type="entry name" value="PROKAR_LIPOPROTEIN"/>
    <property type="match status" value="1"/>
</dbReference>
<keyword evidence="7" id="KW-1185">Reference proteome</keyword>
<dbReference type="PANTHER" id="PTHR46847:SF1">
    <property type="entry name" value="D-ALLOSE-BINDING PERIPLASMIC PROTEIN-RELATED"/>
    <property type="match status" value="1"/>
</dbReference>
<comment type="caution">
    <text evidence="6">The sequence shown here is derived from an EMBL/GenBank/DDBJ whole genome shotgun (WGS) entry which is preliminary data.</text>
</comment>
<evidence type="ECO:0000259" key="5">
    <source>
        <dbReference type="Pfam" id="PF13407"/>
    </source>
</evidence>
<name>A0A2A9FJW0_9PSEU</name>
<dbReference type="SUPFAM" id="SSF53822">
    <property type="entry name" value="Periplasmic binding protein-like I"/>
    <property type="match status" value="1"/>
</dbReference>
<feature type="chain" id="PRO_5038380266" evidence="4">
    <location>
        <begin position="21"/>
        <end position="320"/>
    </location>
</feature>
<dbReference type="RefSeq" id="WP_170069986.1">
    <property type="nucleotide sequence ID" value="NZ_JBIAKZ010000031.1"/>
</dbReference>
<dbReference type="PANTHER" id="PTHR46847">
    <property type="entry name" value="D-ALLOSE-BINDING PERIPLASMIC PROTEIN-RELATED"/>
    <property type="match status" value="1"/>
</dbReference>
<accession>A0A2A9FJW0</accession>
<proteinExistence type="inferred from homology"/>
<dbReference type="InterPro" id="IPR028082">
    <property type="entry name" value="Peripla_BP_I"/>
</dbReference>
<evidence type="ECO:0000313" key="7">
    <source>
        <dbReference type="Proteomes" id="UP000243542"/>
    </source>
</evidence>
<comment type="subcellular location">
    <subcellularLocation>
        <location evidence="1">Cell envelope</location>
    </subcellularLocation>
</comment>
<dbReference type="InterPro" id="IPR025997">
    <property type="entry name" value="SBP_2_dom"/>
</dbReference>
<dbReference type="Pfam" id="PF13407">
    <property type="entry name" value="Peripla_BP_4"/>
    <property type="match status" value="1"/>
</dbReference>
<feature type="signal peptide" evidence="4">
    <location>
        <begin position="1"/>
        <end position="20"/>
    </location>
</feature>
<evidence type="ECO:0000256" key="3">
    <source>
        <dbReference type="ARBA" id="ARBA00022729"/>
    </source>
</evidence>
<dbReference type="Proteomes" id="UP000243542">
    <property type="component" value="Unassembled WGS sequence"/>
</dbReference>
<protein>
    <submittedName>
        <fullName evidence="6">Ribose transport system substrate-binding protein</fullName>
    </submittedName>
</protein>
<keyword evidence="3 4" id="KW-0732">Signal</keyword>
<gene>
    <name evidence="6" type="ORF">ATK36_6315</name>
</gene>